<organism evidence="2 3">
    <name type="scientific">Roseburia porci</name>
    <dbReference type="NCBI Taxonomy" id="2605790"/>
    <lineage>
        <taxon>Bacteria</taxon>
        <taxon>Bacillati</taxon>
        <taxon>Bacillota</taxon>
        <taxon>Clostridia</taxon>
        <taxon>Lachnospirales</taxon>
        <taxon>Lachnospiraceae</taxon>
        <taxon>Roseburia</taxon>
    </lineage>
</organism>
<reference evidence="2 3" key="1">
    <citation type="submission" date="2019-08" db="EMBL/GenBank/DDBJ databases">
        <title>In-depth cultivation of the pig gut microbiome towards novel bacterial diversity and tailored functional studies.</title>
        <authorList>
            <person name="Wylensek D."/>
            <person name="Hitch T.C.A."/>
            <person name="Clavel T."/>
        </authorList>
    </citation>
    <scope>NUCLEOTIDE SEQUENCE [LARGE SCALE GENOMIC DNA]</scope>
    <source>
        <strain evidence="2 3">MUC/MUC-530-WT-4D</strain>
    </source>
</reference>
<gene>
    <name evidence="2" type="ORF">FYJ75_08875</name>
</gene>
<proteinExistence type="predicted"/>
<sequence>MGTFEKKDSHKKRTPMSAEDKLERDLKDCMHCKFFWGHNNRCANGICVKPTKKKEISIPDECVGCPYYQGNGYCFPCMRKLLGK</sequence>
<feature type="region of interest" description="Disordered" evidence="1">
    <location>
        <begin position="1"/>
        <end position="20"/>
    </location>
</feature>
<comment type="caution">
    <text evidence="2">The sequence shown here is derived from an EMBL/GenBank/DDBJ whole genome shotgun (WGS) entry which is preliminary data.</text>
</comment>
<name>A0A6L5YS43_9FIRM</name>
<protein>
    <submittedName>
        <fullName evidence="2">Uncharacterized protein</fullName>
    </submittedName>
</protein>
<dbReference type="Proteomes" id="UP000474024">
    <property type="component" value="Unassembled WGS sequence"/>
</dbReference>
<dbReference type="AlphaFoldDB" id="A0A6L5YS43"/>
<dbReference type="EMBL" id="VUNI01000014">
    <property type="protein sequence ID" value="MST75138.1"/>
    <property type="molecule type" value="Genomic_DNA"/>
</dbReference>
<evidence type="ECO:0000256" key="1">
    <source>
        <dbReference type="SAM" id="MobiDB-lite"/>
    </source>
</evidence>
<evidence type="ECO:0000313" key="2">
    <source>
        <dbReference type="EMBL" id="MST75138.1"/>
    </source>
</evidence>
<accession>A0A6L5YS43</accession>
<keyword evidence="3" id="KW-1185">Reference proteome</keyword>
<evidence type="ECO:0000313" key="3">
    <source>
        <dbReference type="Proteomes" id="UP000474024"/>
    </source>
</evidence>